<sequence length="111" mass="12177">MLAFHPQMFVRIVQLDGPRAPVPLPLLSGFTENRAYRVVGVYNPSESSDAYFILPNDREELWFICQRHLRFAGLHDTAAHHLAWPLSADASHQSGGAAVPSGDALHATASD</sequence>
<dbReference type="EMBL" id="JACHFK010000003">
    <property type="protein sequence ID" value="MBB5376261.1"/>
    <property type="molecule type" value="Genomic_DNA"/>
</dbReference>
<evidence type="ECO:0000313" key="5">
    <source>
        <dbReference type="Proteomes" id="UP000619376"/>
    </source>
</evidence>
<name>A0A7W8KFW3_9DEIO</name>
<dbReference type="RefSeq" id="WP_229831882.1">
    <property type="nucleotide sequence ID" value="NZ_BNAJ01000003.1"/>
</dbReference>
<gene>
    <name evidence="2" type="ORF">GCM10017781_15220</name>
    <name evidence="3" type="ORF">HNQ07_001718</name>
</gene>
<evidence type="ECO:0000313" key="4">
    <source>
        <dbReference type="Proteomes" id="UP000539473"/>
    </source>
</evidence>
<dbReference type="AlphaFoldDB" id="A0A7W8KFW3"/>
<keyword evidence="5" id="KW-1185">Reference proteome</keyword>
<protein>
    <submittedName>
        <fullName evidence="3">Uncharacterized protein</fullName>
    </submittedName>
</protein>
<feature type="region of interest" description="Disordered" evidence="1">
    <location>
        <begin position="90"/>
        <end position="111"/>
    </location>
</feature>
<dbReference type="Proteomes" id="UP000619376">
    <property type="component" value="Unassembled WGS sequence"/>
</dbReference>
<dbReference type="EMBL" id="BNAJ01000003">
    <property type="protein sequence ID" value="GHF39640.1"/>
    <property type="molecule type" value="Genomic_DNA"/>
</dbReference>
<proteinExistence type="predicted"/>
<evidence type="ECO:0000256" key="1">
    <source>
        <dbReference type="SAM" id="MobiDB-lite"/>
    </source>
</evidence>
<reference evidence="2" key="1">
    <citation type="journal article" date="2014" name="Int. J. Syst. Evol. Microbiol.">
        <title>Complete genome of a new Firmicutes species belonging to the dominant human colonic microbiota ('Ruminococcus bicirculans') reveals two chromosomes and a selective capacity to utilize plant glucans.</title>
        <authorList>
            <consortium name="NISC Comparative Sequencing Program"/>
            <person name="Wegmann U."/>
            <person name="Louis P."/>
            <person name="Goesmann A."/>
            <person name="Henrissat B."/>
            <person name="Duncan S.H."/>
            <person name="Flint H.J."/>
        </authorList>
    </citation>
    <scope>NUCLEOTIDE SEQUENCE</scope>
    <source>
        <strain evidence="2">CGMCC 1.18437</strain>
    </source>
</reference>
<evidence type="ECO:0000313" key="3">
    <source>
        <dbReference type="EMBL" id="MBB5376261.1"/>
    </source>
</evidence>
<comment type="caution">
    <text evidence="3">The sequence shown here is derived from an EMBL/GenBank/DDBJ whole genome shotgun (WGS) entry which is preliminary data.</text>
</comment>
<accession>A0A7W8KFW3</accession>
<organism evidence="3 4">
    <name type="scientific">Deinococcus metalli</name>
    <dbReference type="NCBI Taxonomy" id="1141878"/>
    <lineage>
        <taxon>Bacteria</taxon>
        <taxon>Thermotogati</taxon>
        <taxon>Deinococcota</taxon>
        <taxon>Deinococci</taxon>
        <taxon>Deinococcales</taxon>
        <taxon>Deinococcaceae</taxon>
        <taxon>Deinococcus</taxon>
    </lineage>
</organism>
<dbReference type="Proteomes" id="UP000539473">
    <property type="component" value="Unassembled WGS sequence"/>
</dbReference>
<reference evidence="2" key="4">
    <citation type="submission" date="2024-05" db="EMBL/GenBank/DDBJ databases">
        <authorList>
            <person name="Sun Q."/>
            <person name="Zhou Y."/>
        </authorList>
    </citation>
    <scope>NUCLEOTIDE SEQUENCE</scope>
    <source>
        <strain evidence="2">CGMCC 1.18437</strain>
    </source>
</reference>
<evidence type="ECO:0000313" key="2">
    <source>
        <dbReference type="EMBL" id="GHF39640.1"/>
    </source>
</evidence>
<reference evidence="3 4" key="3">
    <citation type="submission" date="2020-08" db="EMBL/GenBank/DDBJ databases">
        <title>Genomic Encyclopedia of Type Strains, Phase IV (KMG-IV): sequencing the most valuable type-strain genomes for metagenomic binning, comparative biology and taxonomic classification.</title>
        <authorList>
            <person name="Goeker M."/>
        </authorList>
    </citation>
    <scope>NUCLEOTIDE SEQUENCE [LARGE SCALE GENOMIC DNA]</scope>
    <source>
        <strain evidence="3 4">DSM 27521</strain>
    </source>
</reference>
<reference evidence="5" key="2">
    <citation type="journal article" date="2019" name="Int. J. Syst. Evol. Microbiol.">
        <title>The Global Catalogue of Microorganisms (GCM) 10K type strain sequencing project: providing services to taxonomists for standard genome sequencing and annotation.</title>
        <authorList>
            <consortium name="The Broad Institute Genomics Platform"/>
            <consortium name="The Broad Institute Genome Sequencing Center for Infectious Disease"/>
            <person name="Wu L."/>
            <person name="Ma J."/>
        </authorList>
    </citation>
    <scope>NUCLEOTIDE SEQUENCE [LARGE SCALE GENOMIC DNA]</scope>
    <source>
        <strain evidence="5">CGMCC 1.18437</strain>
    </source>
</reference>